<feature type="binding site" evidence="5">
    <location>
        <begin position="17"/>
        <end position="20"/>
    </location>
    <ligand>
        <name>CoA</name>
        <dbReference type="ChEBI" id="CHEBI:57287"/>
    </ligand>
</feature>
<evidence type="ECO:0000256" key="8">
    <source>
        <dbReference type="RuleBase" id="RU000699"/>
    </source>
</evidence>
<dbReference type="HAMAP" id="MF_01988">
    <property type="entry name" value="Succ_CoA_alpha"/>
    <property type="match status" value="1"/>
</dbReference>
<dbReference type="STRING" id="1443111.Z949_517"/>
<gene>
    <name evidence="5" type="primary">sucD</name>
    <name evidence="10" type="ORF">C8N30_2434</name>
</gene>
<dbReference type="PANTHER" id="PTHR11117">
    <property type="entry name" value="SUCCINYL-COA LIGASE SUBUNIT ALPHA"/>
    <property type="match status" value="1"/>
</dbReference>
<dbReference type="PROSITE" id="PS01216">
    <property type="entry name" value="SUCCINYL_COA_LIG_1"/>
    <property type="match status" value="1"/>
</dbReference>
<dbReference type="PIRSF" id="PIRSF001553">
    <property type="entry name" value="SucCS_alpha"/>
    <property type="match status" value="1"/>
</dbReference>
<feature type="binding site" evidence="5">
    <location>
        <position position="43"/>
    </location>
    <ligand>
        <name>CoA</name>
        <dbReference type="ChEBI" id="CHEBI:57287"/>
    </ligand>
</feature>
<dbReference type="EC" id="6.2.1.5" evidence="5"/>
<evidence type="ECO:0000313" key="11">
    <source>
        <dbReference type="Proteomes" id="UP000284407"/>
    </source>
</evidence>
<dbReference type="Gene3D" id="3.40.50.720">
    <property type="entry name" value="NAD(P)-binding Rossmann-like Domain"/>
    <property type="match status" value="1"/>
</dbReference>
<dbReference type="NCBIfam" id="NF004230">
    <property type="entry name" value="PRK05678.1"/>
    <property type="match status" value="1"/>
</dbReference>
<keyword evidence="2 5" id="KW-0816">Tricarboxylic acid cycle</keyword>
<feature type="binding site" evidence="5">
    <location>
        <begin position="96"/>
        <end position="98"/>
    </location>
    <ligand>
        <name>CoA</name>
        <dbReference type="ChEBI" id="CHEBI:57287"/>
    </ligand>
</feature>
<reference evidence="10 11" key="1">
    <citation type="submission" date="2018-09" db="EMBL/GenBank/DDBJ databases">
        <title>Genomic Encyclopedia of Archaeal and Bacterial Type Strains, Phase II (KMG-II): from individual species to whole genera.</title>
        <authorList>
            <person name="Goeker M."/>
        </authorList>
    </citation>
    <scope>NUCLEOTIDE SEQUENCE [LARGE SCALE GENOMIC DNA]</scope>
    <source>
        <strain evidence="10 11">DSM 11458</strain>
    </source>
</reference>
<comment type="function">
    <text evidence="5 8">Succinyl-CoA synthetase functions in the citric acid cycle (TCA), coupling the hydrolysis of succinyl-CoA to the synthesis of either ATP or GTP and thus represents the only step of substrate-level phosphorylation in the TCA. The alpha subunit of the enzyme binds the substrates coenzyme A and phosphate, while succinate binding and nucleotide specificity is provided by the beta subunit.</text>
</comment>
<feature type="domain" description="CoA-binding" evidence="9">
    <location>
        <begin position="4"/>
        <end position="100"/>
    </location>
</feature>
<dbReference type="PANTHER" id="PTHR11117:SF2">
    <property type="entry name" value="SUCCINATE--COA LIGASE [ADP_GDP-FORMING] SUBUNIT ALPHA, MITOCHONDRIAL"/>
    <property type="match status" value="1"/>
</dbReference>
<dbReference type="NCBIfam" id="TIGR01019">
    <property type="entry name" value="sucCoAalpha"/>
    <property type="match status" value="1"/>
</dbReference>
<dbReference type="Gene3D" id="3.40.50.261">
    <property type="entry name" value="Succinyl-CoA synthetase domains"/>
    <property type="match status" value="1"/>
</dbReference>
<keyword evidence="4 5" id="KW-0547">Nucleotide-binding</keyword>
<protein>
    <recommendedName>
        <fullName evidence="5">Succinate--CoA ligase [ADP-forming] subunit alpha</fullName>
        <ecNumber evidence="5">6.2.1.5</ecNumber>
    </recommendedName>
    <alternativeName>
        <fullName evidence="5">Succinyl-CoA synthetase subunit alpha</fullName>
        <shortName evidence="5">SCS-alpha</shortName>
    </alternativeName>
</protein>
<dbReference type="UniPathway" id="UPA00223">
    <property type="reaction ID" value="UER00999"/>
</dbReference>
<sequence>MAVLIDENTRVICQGLTGSQGTFHSEQAIAYGTKMVGGVTPGKGGQNHIGLPVFNSVHEARHVTQANATVIYVPPPFAADSILEAIDAEMELIVCITEGIPVLDMMRVKRALDGSKSRLIGPNCPGVITPDACKIGIMPGHIHKRGSCGVVSRSGTLTYEAVKQTTDLGLGQSTAVGIGGDPIKGTEHIDVLEMFLADPETHSIIMIGEIGGSAEEEAAQFLADERKKGRWKPTAGFIAGRTAPPGRRMGHAGAIVAGGKGDAESKINAMREAGITVADSPATLGEAVQEAINKG</sequence>
<dbReference type="AlphaFoldDB" id="A0A420DU84"/>
<evidence type="ECO:0000256" key="1">
    <source>
        <dbReference type="ARBA" id="ARBA00005064"/>
    </source>
</evidence>
<dbReference type="InterPro" id="IPR016102">
    <property type="entry name" value="Succinyl-CoA_synth-like"/>
</dbReference>
<keyword evidence="11" id="KW-1185">Reference proteome</keyword>
<dbReference type="Pfam" id="PF02629">
    <property type="entry name" value="CoA_binding"/>
    <property type="match status" value="1"/>
</dbReference>
<dbReference type="RefSeq" id="WP_025061191.1">
    <property type="nucleotide sequence ID" value="NZ_RAQK01000001.1"/>
</dbReference>
<evidence type="ECO:0000256" key="6">
    <source>
        <dbReference type="PIRSR" id="PIRSR001553-1"/>
    </source>
</evidence>
<comment type="caution">
    <text evidence="10">The sequence shown here is derived from an EMBL/GenBank/DDBJ whole genome shotgun (WGS) entry which is preliminary data.</text>
</comment>
<comment type="catalytic activity">
    <reaction evidence="5">
        <text>GTP + succinate + CoA = succinyl-CoA + GDP + phosphate</text>
        <dbReference type="Rhea" id="RHEA:22120"/>
        <dbReference type="ChEBI" id="CHEBI:30031"/>
        <dbReference type="ChEBI" id="CHEBI:37565"/>
        <dbReference type="ChEBI" id="CHEBI:43474"/>
        <dbReference type="ChEBI" id="CHEBI:57287"/>
        <dbReference type="ChEBI" id="CHEBI:57292"/>
        <dbReference type="ChEBI" id="CHEBI:58189"/>
    </reaction>
</comment>
<accession>A0A420DU84</accession>
<evidence type="ECO:0000256" key="7">
    <source>
        <dbReference type="RuleBase" id="RU000677"/>
    </source>
</evidence>
<keyword evidence="3 5" id="KW-0436">Ligase</keyword>
<comment type="subunit">
    <text evidence="5 8">Heterotetramer of two alpha and two beta subunits.</text>
</comment>
<dbReference type="InterPro" id="IPR005811">
    <property type="entry name" value="SUCC_ACL_C"/>
</dbReference>
<comment type="catalytic activity">
    <reaction evidence="5 8">
        <text>succinate + ATP + CoA = succinyl-CoA + ADP + phosphate</text>
        <dbReference type="Rhea" id="RHEA:17661"/>
        <dbReference type="ChEBI" id="CHEBI:30031"/>
        <dbReference type="ChEBI" id="CHEBI:30616"/>
        <dbReference type="ChEBI" id="CHEBI:43474"/>
        <dbReference type="ChEBI" id="CHEBI:57287"/>
        <dbReference type="ChEBI" id="CHEBI:57292"/>
        <dbReference type="ChEBI" id="CHEBI:456216"/>
        <dbReference type="EC" id="6.2.1.5"/>
    </reaction>
</comment>
<dbReference type="GO" id="GO:0000166">
    <property type="term" value="F:nucleotide binding"/>
    <property type="evidence" value="ECO:0007669"/>
    <property type="project" value="UniProtKB-KW"/>
</dbReference>
<dbReference type="FunFam" id="3.40.50.261:FF:000006">
    <property type="entry name" value="Succinate--CoA ligase [ADP-forming] subunit alpha"/>
    <property type="match status" value="1"/>
</dbReference>
<dbReference type="GO" id="GO:0006099">
    <property type="term" value="P:tricarboxylic acid cycle"/>
    <property type="evidence" value="ECO:0007669"/>
    <property type="project" value="UniProtKB-UniRule"/>
</dbReference>
<dbReference type="GO" id="GO:0004776">
    <property type="term" value="F:succinate-CoA ligase (GDP-forming) activity"/>
    <property type="evidence" value="ECO:0007669"/>
    <property type="project" value="TreeGrafter"/>
</dbReference>
<dbReference type="InterPro" id="IPR017440">
    <property type="entry name" value="Cit_synth/succinyl-CoA_lig_AS"/>
</dbReference>
<proteinExistence type="inferred from homology"/>
<comment type="pathway">
    <text evidence="1 5 8">Carbohydrate metabolism; tricarboxylic acid cycle; succinate from succinyl-CoA (ligase route): step 1/1.</text>
</comment>
<evidence type="ECO:0000256" key="3">
    <source>
        <dbReference type="ARBA" id="ARBA00022598"/>
    </source>
</evidence>
<name>A0A420DU84_9RHOB</name>
<dbReference type="Pfam" id="PF00549">
    <property type="entry name" value="Ligase_CoA"/>
    <property type="match status" value="1"/>
</dbReference>
<dbReference type="SUPFAM" id="SSF52210">
    <property type="entry name" value="Succinyl-CoA synthetase domains"/>
    <property type="match status" value="1"/>
</dbReference>
<feature type="active site" description="Tele-phosphohistidine intermediate" evidence="5 6">
    <location>
        <position position="251"/>
    </location>
</feature>
<evidence type="ECO:0000313" key="10">
    <source>
        <dbReference type="EMBL" id="RKE97805.1"/>
    </source>
</evidence>
<evidence type="ECO:0000256" key="5">
    <source>
        <dbReference type="HAMAP-Rule" id="MF_01988"/>
    </source>
</evidence>
<evidence type="ECO:0000256" key="4">
    <source>
        <dbReference type="ARBA" id="ARBA00022741"/>
    </source>
</evidence>
<dbReference type="PRINTS" id="PR01798">
    <property type="entry name" value="SCOASYNTHASE"/>
</dbReference>
<evidence type="ECO:0000256" key="2">
    <source>
        <dbReference type="ARBA" id="ARBA00022532"/>
    </source>
</evidence>
<dbReference type="InterPro" id="IPR003781">
    <property type="entry name" value="CoA-bd"/>
</dbReference>
<dbReference type="FunFam" id="3.40.50.720:FF:000002">
    <property type="entry name" value="Succinate--CoA ligase [ADP-forming] subunit alpha"/>
    <property type="match status" value="1"/>
</dbReference>
<dbReference type="PROSITE" id="PS00399">
    <property type="entry name" value="SUCCINYL_COA_LIG_2"/>
    <property type="match status" value="1"/>
</dbReference>
<feature type="binding site" evidence="5">
    <location>
        <position position="159"/>
    </location>
    <ligand>
        <name>substrate</name>
        <note>ligand shared with subunit beta</note>
    </ligand>
</feature>
<comment type="similarity">
    <text evidence="5 7">Belongs to the succinate/malate CoA ligase alpha subunit family.</text>
</comment>
<dbReference type="SMART" id="SM00881">
    <property type="entry name" value="CoA_binding"/>
    <property type="match status" value="1"/>
</dbReference>
<organism evidence="10 11">
    <name type="scientific">Sulfitobacter guttiformis</name>
    <dbReference type="NCBI Taxonomy" id="74349"/>
    <lineage>
        <taxon>Bacteria</taxon>
        <taxon>Pseudomonadati</taxon>
        <taxon>Pseudomonadota</taxon>
        <taxon>Alphaproteobacteria</taxon>
        <taxon>Rhodobacterales</taxon>
        <taxon>Roseobacteraceae</taxon>
        <taxon>Sulfitobacter</taxon>
    </lineage>
</organism>
<dbReference type="GO" id="GO:0009361">
    <property type="term" value="C:succinate-CoA ligase complex (ADP-forming)"/>
    <property type="evidence" value="ECO:0007669"/>
    <property type="project" value="TreeGrafter"/>
</dbReference>
<evidence type="ECO:0000259" key="9">
    <source>
        <dbReference type="SMART" id="SM00881"/>
    </source>
</evidence>
<dbReference type="SUPFAM" id="SSF51735">
    <property type="entry name" value="NAD(P)-binding Rossmann-fold domains"/>
    <property type="match status" value="1"/>
</dbReference>
<dbReference type="Proteomes" id="UP000284407">
    <property type="component" value="Unassembled WGS sequence"/>
</dbReference>
<dbReference type="InterPro" id="IPR036291">
    <property type="entry name" value="NAD(P)-bd_dom_sf"/>
</dbReference>
<dbReference type="GO" id="GO:0004775">
    <property type="term" value="F:succinate-CoA ligase (ADP-forming) activity"/>
    <property type="evidence" value="ECO:0007669"/>
    <property type="project" value="UniProtKB-UniRule"/>
</dbReference>
<dbReference type="InterPro" id="IPR005810">
    <property type="entry name" value="CoA_lig_alpha"/>
</dbReference>
<dbReference type="OrthoDB" id="9807196at2"/>
<dbReference type="InterPro" id="IPR033847">
    <property type="entry name" value="Citrt_syn/SCS-alpha_CS"/>
</dbReference>
<dbReference type="EMBL" id="RAQK01000001">
    <property type="protein sequence ID" value="RKE97805.1"/>
    <property type="molecule type" value="Genomic_DNA"/>
</dbReference>